<dbReference type="Gene3D" id="2.130.10.10">
    <property type="entry name" value="YVTN repeat-like/Quinoprotein amine dehydrogenase"/>
    <property type="match status" value="1"/>
</dbReference>
<dbReference type="Pfam" id="PF00400">
    <property type="entry name" value="WD40"/>
    <property type="match status" value="1"/>
</dbReference>
<keyword evidence="3" id="KW-0677">Repeat</keyword>
<dbReference type="InterPro" id="IPR019775">
    <property type="entry name" value="WD40_repeat_CS"/>
</dbReference>
<dbReference type="GO" id="GO:0000346">
    <property type="term" value="C:transcription export complex"/>
    <property type="evidence" value="ECO:0007669"/>
    <property type="project" value="TreeGrafter"/>
</dbReference>
<evidence type="ECO:0000256" key="1">
    <source>
        <dbReference type="ARBA" id="ARBA00009728"/>
    </source>
</evidence>
<evidence type="ECO:0000256" key="4">
    <source>
        <dbReference type="PROSITE-ProRule" id="PRU00221"/>
    </source>
</evidence>
<dbReference type="GO" id="GO:0000347">
    <property type="term" value="C:THO complex"/>
    <property type="evidence" value="ECO:0007669"/>
    <property type="project" value="TreeGrafter"/>
</dbReference>
<reference evidence="5" key="1">
    <citation type="submission" date="2022-01" db="EMBL/GenBank/DDBJ databases">
        <authorList>
            <person name="King R."/>
        </authorList>
    </citation>
    <scope>NUCLEOTIDE SEQUENCE</scope>
</reference>
<dbReference type="PROSITE" id="PS00678">
    <property type="entry name" value="WD_REPEATS_1"/>
    <property type="match status" value="1"/>
</dbReference>
<dbReference type="PROSITE" id="PS50082">
    <property type="entry name" value="WD_REPEATS_2"/>
    <property type="match status" value="1"/>
</dbReference>
<dbReference type="SMART" id="SM00320">
    <property type="entry name" value="WD40"/>
    <property type="match status" value="2"/>
</dbReference>
<dbReference type="InterPro" id="IPR042626">
    <property type="entry name" value="THOC6"/>
</dbReference>
<evidence type="ECO:0000313" key="5">
    <source>
        <dbReference type="EMBL" id="CAH1103002.1"/>
    </source>
</evidence>
<evidence type="ECO:0000313" key="6">
    <source>
        <dbReference type="Proteomes" id="UP001153636"/>
    </source>
</evidence>
<evidence type="ECO:0000256" key="3">
    <source>
        <dbReference type="ARBA" id="ARBA00022737"/>
    </source>
</evidence>
<dbReference type="PROSITE" id="PS50294">
    <property type="entry name" value="WD_REPEATS_REGION"/>
    <property type="match status" value="1"/>
</dbReference>
<organism evidence="5 6">
    <name type="scientific">Psylliodes chrysocephalus</name>
    <dbReference type="NCBI Taxonomy" id="3402493"/>
    <lineage>
        <taxon>Eukaryota</taxon>
        <taxon>Metazoa</taxon>
        <taxon>Ecdysozoa</taxon>
        <taxon>Arthropoda</taxon>
        <taxon>Hexapoda</taxon>
        <taxon>Insecta</taxon>
        <taxon>Pterygota</taxon>
        <taxon>Neoptera</taxon>
        <taxon>Endopterygota</taxon>
        <taxon>Coleoptera</taxon>
        <taxon>Polyphaga</taxon>
        <taxon>Cucujiformia</taxon>
        <taxon>Chrysomeloidea</taxon>
        <taxon>Chrysomelidae</taxon>
        <taxon>Galerucinae</taxon>
        <taxon>Alticini</taxon>
        <taxon>Psylliodes</taxon>
    </lineage>
</organism>
<dbReference type="PANTHER" id="PTHR44411">
    <property type="entry name" value="THO COMPLEX SUBUNIT 6 HOMOLOG"/>
    <property type="match status" value="1"/>
</dbReference>
<dbReference type="SUPFAM" id="SSF50978">
    <property type="entry name" value="WD40 repeat-like"/>
    <property type="match status" value="1"/>
</dbReference>
<proteinExistence type="inferred from homology"/>
<dbReference type="EMBL" id="OV651825">
    <property type="protein sequence ID" value="CAH1103002.1"/>
    <property type="molecule type" value="Genomic_DNA"/>
</dbReference>
<protein>
    <recommendedName>
        <fullName evidence="7">THO complex subunit 6</fullName>
    </recommendedName>
</protein>
<name>A0A9P0CGD3_9CUCU</name>
<feature type="repeat" description="WD" evidence="4">
    <location>
        <begin position="153"/>
        <end position="192"/>
    </location>
</feature>
<dbReference type="AlphaFoldDB" id="A0A9P0CGD3"/>
<accession>A0A9P0CGD3</accession>
<evidence type="ECO:0000256" key="2">
    <source>
        <dbReference type="ARBA" id="ARBA00022574"/>
    </source>
</evidence>
<dbReference type="Proteomes" id="UP001153636">
    <property type="component" value="Chromosome 13"/>
</dbReference>
<dbReference type="InterPro" id="IPR001680">
    <property type="entry name" value="WD40_rpt"/>
</dbReference>
<keyword evidence="2 4" id="KW-0853">WD repeat</keyword>
<dbReference type="OrthoDB" id="273067at2759"/>
<evidence type="ECO:0008006" key="7">
    <source>
        <dbReference type="Google" id="ProtNLM"/>
    </source>
</evidence>
<dbReference type="PANTHER" id="PTHR44411:SF1">
    <property type="entry name" value="THO COMPLEX SUBUNIT 6 HOMOLOG"/>
    <property type="match status" value="1"/>
</dbReference>
<sequence>MLNKDFYSTILAQVISPCGNYLVTGDTSGKLSVFHLSKITQSDVVLSKEDLLPKYKIIVKEGFQINSLLTTPQFLIVGVVGEIFGYNWKSIRTTNPQRNKPDWSIDIPNRKNTLDTMDINVINYDTINNHIFVGCGDTIYVFDLERRKLLKNLSKHVDCVNCLSNSETDLISGADDGVVNIWDLRSYKVTNKIVPHLSEPVARTELGKWIGAVSANEDYVLCGGGPRLSLWHYRFLTYSTVFPMDDKGIHVAEIYKEKILAGGRSRLFYQMSFIGDVISEIPVSAATIYSIVHQEEPHNVSCLAGSSPKVDVCSSFMYKNQQLSLY</sequence>
<dbReference type="InterPro" id="IPR015943">
    <property type="entry name" value="WD40/YVTN_repeat-like_dom_sf"/>
</dbReference>
<gene>
    <name evidence="5" type="ORF">PSYICH_LOCUS3814</name>
</gene>
<keyword evidence="6" id="KW-1185">Reference proteome</keyword>
<comment type="similarity">
    <text evidence="1">Belongs to the WD repeat THOC6 family.</text>
</comment>
<dbReference type="InterPro" id="IPR036322">
    <property type="entry name" value="WD40_repeat_dom_sf"/>
</dbReference>
<dbReference type="GO" id="GO:0006406">
    <property type="term" value="P:mRNA export from nucleus"/>
    <property type="evidence" value="ECO:0007669"/>
    <property type="project" value="TreeGrafter"/>
</dbReference>